<evidence type="ECO:0000313" key="2">
    <source>
        <dbReference type="EMBL" id="TPP07044.1"/>
    </source>
</evidence>
<proteinExistence type="predicted"/>
<evidence type="ECO:0000259" key="1">
    <source>
        <dbReference type="Pfam" id="PF00144"/>
    </source>
</evidence>
<keyword evidence="3" id="KW-1185">Reference proteome</keyword>
<evidence type="ECO:0000313" key="3">
    <source>
        <dbReference type="Proteomes" id="UP000316429"/>
    </source>
</evidence>
<dbReference type="InterPro" id="IPR050789">
    <property type="entry name" value="Diverse_Enzym_Activities"/>
</dbReference>
<dbReference type="EMBL" id="VFYP01000002">
    <property type="protein sequence ID" value="TPP07044.1"/>
    <property type="molecule type" value="Genomic_DNA"/>
</dbReference>
<dbReference type="PANTHER" id="PTHR43283">
    <property type="entry name" value="BETA-LACTAMASE-RELATED"/>
    <property type="match status" value="1"/>
</dbReference>
<dbReference type="OrthoDB" id="9808046at2"/>
<accession>A0A504TX12</accession>
<name>A0A504TX12_9HYPH</name>
<dbReference type="AlphaFoldDB" id="A0A504TX12"/>
<gene>
    <name evidence="2" type="ORF">FJQ55_15405</name>
</gene>
<dbReference type="Gene3D" id="3.40.710.10">
    <property type="entry name" value="DD-peptidase/beta-lactamase superfamily"/>
    <property type="match status" value="1"/>
</dbReference>
<comment type="caution">
    <text evidence="2">The sequence shown here is derived from an EMBL/GenBank/DDBJ whole genome shotgun (WGS) entry which is preliminary data.</text>
</comment>
<dbReference type="Pfam" id="PF00144">
    <property type="entry name" value="Beta-lactamase"/>
    <property type="match status" value="1"/>
</dbReference>
<dbReference type="PANTHER" id="PTHR43283:SF3">
    <property type="entry name" value="BETA-LACTAMASE FAMILY PROTEIN (AFU_ORTHOLOGUE AFUA_5G07500)"/>
    <property type="match status" value="1"/>
</dbReference>
<dbReference type="Proteomes" id="UP000316429">
    <property type="component" value="Unassembled WGS sequence"/>
</dbReference>
<protein>
    <submittedName>
        <fullName evidence="2">Beta-lactamase family protein</fullName>
    </submittedName>
</protein>
<reference evidence="2 3" key="1">
    <citation type="submission" date="2019-06" db="EMBL/GenBank/DDBJ databases">
        <title>Rhizobium sp. CL12 isolated from roots of soybean.</title>
        <authorList>
            <person name="Wang C."/>
        </authorList>
    </citation>
    <scope>NUCLEOTIDE SEQUENCE [LARGE SCALE GENOMIC DNA]</scope>
    <source>
        <strain evidence="2 3">CL12</strain>
    </source>
</reference>
<organism evidence="2 3">
    <name type="scientific">Rhizobium glycinendophyticum</name>
    <dbReference type="NCBI Taxonomy" id="2589807"/>
    <lineage>
        <taxon>Bacteria</taxon>
        <taxon>Pseudomonadati</taxon>
        <taxon>Pseudomonadota</taxon>
        <taxon>Alphaproteobacteria</taxon>
        <taxon>Hyphomicrobiales</taxon>
        <taxon>Rhizobiaceae</taxon>
        <taxon>Rhizobium/Agrobacterium group</taxon>
        <taxon>Rhizobium</taxon>
    </lineage>
</organism>
<dbReference type="InterPro" id="IPR012338">
    <property type="entry name" value="Beta-lactam/transpept-like"/>
</dbReference>
<feature type="domain" description="Beta-lactamase-related" evidence="1">
    <location>
        <begin position="26"/>
        <end position="370"/>
    </location>
</feature>
<sequence>MRVPDTEPAFSLGGFEHVSIAKRVSDLVDRVIEEERITGAVVLVYQDGKPLLEKTAGFADREAGLPVKLDTIFRYASVTKPFVAVTALVMVEKGLLRLDDRVGEYLPWFRPKSADGREAAITLRHLLTHTSGLLYDPALELLPESQRMTLGLGNTDFSLEENFSRHNTIPLAFEPGARWAYSFATDILGGVLAVVHGGTLEEAVVQHIALPLGMADARFHVTDLARLAVAYADHPDRPVRMPDPWVSGDEEGWRTVFSPQRIFNPNAFQSGGAGMVGTAQDVMRLLEMLRRGGAPLLSPDMATAALSNQIGDIEGEPGYRFSFVGGLVIDPAAAATALPKGAIQWGGVYGNTWFIDPALKLTVVSLTNNALEGCNGAYPEMLRAAVYDR</sequence>
<dbReference type="InterPro" id="IPR001466">
    <property type="entry name" value="Beta-lactam-related"/>
</dbReference>
<dbReference type="SUPFAM" id="SSF56601">
    <property type="entry name" value="beta-lactamase/transpeptidase-like"/>
    <property type="match status" value="1"/>
</dbReference>